<dbReference type="InterPro" id="IPR045851">
    <property type="entry name" value="AMP-bd_C_sf"/>
</dbReference>
<dbReference type="EMBL" id="CAEZZQ010000002">
    <property type="protein sequence ID" value="CAB4763752.1"/>
    <property type="molecule type" value="Genomic_DNA"/>
</dbReference>
<evidence type="ECO:0000313" key="5">
    <source>
        <dbReference type="EMBL" id="CAB4690424.1"/>
    </source>
</evidence>
<feature type="domain" description="AMP-binding enzyme C-terminal" evidence="4">
    <location>
        <begin position="428"/>
        <end position="503"/>
    </location>
</feature>
<dbReference type="EMBL" id="CAFBMD010000001">
    <property type="protein sequence ID" value="CAB4887399.1"/>
    <property type="molecule type" value="Genomic_DNA"/>
</dbReference>
<dbReference type="Gene3D" id="3.40.50.12780">
    <property type="entry name" value="N-terminal domain of ligase-like"/>
    <property type="match status" value="1"/>
</dbReference>
<name>A0A6J6UVD2_9ZZZZ</name>
<evidence type="ECO:0000313" key="9">
    <source>
        <dbReference type="EMBL" id="CAB5044167.1"/>
    </source>
</evidence>
<evidence type="ECO:0000313" key="8">
    <source>
        <dbReference type="EMBL" id="CAB5033500.1"/>
    </source>
</evidence>
<dbReference type="PANTHER" id="PTHR43201:SF5">
    <property type="entry name" value="MEDIUM-CHAIN ACYL-COA LIGASE ACSF2, MITOCHONDRIAL"/>
    <property type="match status" value="1"/>
</dbReference>
<dbReference type="Gene3D" id="3.30.300.30">
    <property type="match status" value="1"/>
</dbReference>
<dbReference type="AlphaFoldDB" id="A0A6J6UVD2"/>
<dbReference type="EMBL" id="CAFBQF010000002">
    <property type="protein sequence ID" value="CAB5044167.1"/>
    <property type="molecule type" value="Genomic_DNA"/>
</dbReference>
<evidence type="ECO:0000259" key="4">
    <source>
        <dbReference type="Pfam" id="PF13193"/>
    </source>
</evidence>
<evidence type="ECO:0000313" key="7">
    <source>
        <dbReference type="EMBL" id="CAB4887399.1"/>
    </source>
</evidence>
<evidence type="ECO:0000256" key="2">
    <source>
        <dbReference type="ARBA" id="ARBA00022598"/>
    </source>
</evidence>
<dbReference type="Pfam" id="PF00501">
    <property type="entry name" value="AMP-binding"/>
    <property type="match status" value="1"/>
</dbReference>
<dbReference type="PROSITE" id="PS00455">
    <property type="entry name" value="AMP_BINDING"/>
    <property type="match status" value="1"/>
</dbReference>
<comment type="similarity">
    <text evidence="1">Belongs to the ATP-dependent AMP-binding enzyme family.</text>
</comment>
<dbReference type="InterPro" id="IPR025110">
    <property type="entry name" value="AMP-bd_C"/>
</dbReference>
<dbReference type="EMBL" id="CAFBQA010000002">
    <property type="protein sequence ID" value="CAB5033500.1"/>
    <property type="molecule type" value="Genomic_DNA"/>
</dbReference>
<dbReference type="InterPro" id="IPR042099">
    <property type="entry name" value="ANL_N_sf"/>
</dbReference>
<evidence type="ECO:0000256" key="1">
    <source>
        <dbReference type="ARBA" id="ARBA00006432"/>
    </source>
</evidence>
<dbReference type="GO" id="GO:0006631">
    <property type="term" value="P:fatty acid metabolic process"/>
    <property type="evidence" value="ECO:0007669"/>
    <property type="project" value="TreeGrafter"/>
</dbReference>
<feature type="domain" description="AMP-dependent synthetase/ligase" evidence="3">
    <location>
        <begin position="22"/>
        <end position="368"/>
    </location>
</feature>
<dbReference type="InterPro" id="IPR020845">
    <property type="entry name" value="AMP-binding_CS"/>
</dbReference>
<proteinExistence type="inferred from homology"/>
<organism evidence="6">
    <name type="scientific">freshwater metagenome</name>
    <dbReference type="NCBI Taxonomy" id="449393"/>
    <lineage>
        <taxon>unclassified sequences</taxon>
        <taxon>metagenomes</taxon>
        <taxon>ecological metagenomes</taxon>
    </lineage>
</organism>
<evidence type="ECO:0000259" key="3">
    <source>
        <dbReference type="Pfam" id="PF00501"/>
    </source>
</evidence>
<protein>
    <submittedName>
        <fullName evidence="6">Unannotated protein</fullName>
    </submittedName>
</protein>
<gene>
    <name evidence="5" type="ORF">UFOPK2593_00009</name>
    <name evidence="6" type="ORF">UFOPK2894_00052</name>
    <name evidence="7" type="ORF">UFOPK3492_00029</name>
    <name evidence="8" type="ORF">UFOPK4234_00071</name>
    <name evidence="9" type="ORF">UFOPK4295_00077</name>
</gene>
<dbReference type="EMBL" id="CAEZXW010000001">
    <property type="protein sequence ID" value="CAB4690424.1"/>
    <property type="molecule type" value="Genomic_DNA"/>
</dbReference>
<keyword evidence="2" id="KW-0436">Ligase</keyword>
<accession>A0A6J6UVD2</accession>
<reference evidence="6" key="1">
    <citation type="submission" date="2020-05" db="EMBL/GenBank/DDBJ databases">
        <authorList>
            <person name="Chiriac C."/>
            <person name="Salcher M."/>
            <person name="Ghai R."/>
            <person name="Kavagutti S V."/>
        </authorList>
    </citation>
    <scope>NUCLEOTIDE SEQUENCE</scope>
</reference>
<dbReference type="PANTHER" id="PTHR43201">
    <property type="entry name" value="ACYL-COA SYNTHETASE"/>
    <property type="match status" value="1"/>
</dbReference>
<evidence type="ECO:0000313" key="6">
    <source>
        <dbReference type="EMBL" id="CAB4763752.1"/>
    </source>
</evidence>
<sequence>MPDSGVLDLRQILKLAEVRGGESVAVEHHGGFVTYSELVRDASSIALGLLENGLKPGDRVLLLLGNTLQHVLLTAGLAWGGFVSVPLNVRAAQGDIVHVIGDAKISALVFDDPVFPVELRAAGVDTKSMLLIYAGEEVTSDYSNLGDLMVTGKNSHSLLTAPSSDDLACILYTSGTTGKPKGLANTHAHITARIFAWILHFGPSASWPVRMLGASPLFHITGLHCGLWVTWFQSGTYVIPPERSSAEHIRTIKQKRISYLLGAPTLFERWCAEAREHGIVLPDVRLAVMGSAPRPSHLVGHLLEVFPNALLAEAYGNTEGVMLGSVDLVSNPGAFRTVGDLEARVVNPSGSADEICQPGIEGELIINTASARIVDHYMNNPDATGGKYREGWLRTGDAFHQDPDGSFWITGRLDDMFISGGENVQPIEVESVLMQHESLIDVAVVGVPDPEWGHVCTAFVVVAHEIDIREIDSFCIHHPDLANFKRPKRYVIVDSIPRNTLGKAIRHELRNALIANELEAFDI</sequence>
<dbReference type="InterPro" id="IPR000873">
    <property type="entry name" value="AMP-dep_synth/lig_dom"/>
</dbReference>
<dbReference type="Pfam" id="PF13193">
    <property type="entry name" value="AMP-binding_C"/>
    <property type="match status" value="1"/>
</dbReference>
<dbReference type="GO" id="GO:0031956">
    <property type="term" value="F:medium-chain fatty acid-CoA ligase activity"/>
    <property type="evidence" value="ECO:0007669"/>
    <property type="project" value="TreeGrafter"/>
</dbReference>
<dbReference type="SUPFAM" id="SSF56801">
    <property type="entry name" value="Acetyl-CoA synthetase-like"/>
    <property type="match status" value="1"/>
</dbReference>